<gene>
    <name evidence="1" type="ORF">PLOB_00037015</name>
</gene>
<evidence type="ECO:0000313" key="1">
    <source>
        <dbReference type="EMBL" id="CAH3133713.1"/>
    </source>
</evidence>
<reference evidence="1 2" key="1">
    <citation type="submission" date="2022-05" db="EMBL/GenBank/DDBJ databases">
        <authorList>
            <consortium name="Genoscope - CEA"/>
            <person name="William W."/>
        </authorList>
    </citation>
    <scope>NUCLEOTIDE SEQUENCE [LARGE SCALE GENOMIC DNA]</scope>
</reference>
<dbReference type="Proteomes" id="UP001159405">
    <property type="component" value="Unassembled WGS sequence"/>
</dbReference>
<feature type="non-terminal residue" evidence="1">
    <location>
        <position position="1"/>
    </location>
</feature>
<keyword evidence="2" id="KW-1185">Reference proteome</keyword>
<dbReference type="EMBL" id="CALNXK010000053">
    <property type="protein sequence ID" value="CAH3133713.1"/>
    <property type="molecule type" value="Genomic_DNA"/>
</dbReference>
<evidence type="ECO:0000313" key="2">
    <source>
        <dbReference type="Proteomes" id="UP001159405"/>
    </source>
</evidence>
<sequence>PLRQELYNQGEPDYVFQSLVMPNFFYGLSVYGASSSDLNNVEHFLDKCDKRRYISRKLNIRELLERSDRRTFRKSLGTNSALVKILPQRNFTSYAHTMHSSSYNGDRTLQIVLCE</sequence>
<proteinExistence type="predicted"/>
<protein>
    <submittedName>
        <fullName evidence="1">Uncharacterized protein</fullName>
    </submittedName>
</protein>
<accession>A0ABN8P4Q2</accession>
<name>A0ABN8P4Q2_9CNID</name>
<comment type="caution">
    <text evidence="1">The sequence shown here is derived from an EMBL/GenBank/DDBJ whole genome shotgun (WGS) entry which is preliminary data.</text>
</comment>
<organism evidence="1 2">
    <name type="scientific">Porites lobata</name>
    <dbReference type="NCBI Taxonomy" id="104759"/>
    <lineage>
        <taxon>Eukaryota</taxon>
        <taxon>Metazoa</taxon>
        <taxon>Cnidaria</taxon>
        <taxon>Anthozoa</taxon>
        <taxon>Hexacorallia</taxon>
        <taxon>Scleractinia</taxon>
        <taxon>Fungiina</taxon>
        <taxon>Poritidae</taxon>
        <taxon>Porites</taxon>
    </lineage>
</organism>